<feature type="region of interest" description="Disordered" evidence="1">
    <location>
        <begin position="29"/>
        <end position="70"/>
    </location>
</feature>
<comment type="caution">
    <text evidence="2">The sequence shown here is derived from an EMBL/GenBank/DDBJ whole genome shotgun (WGS) entry which is preliminary data.</text>
</comment>
<keyword evidence="3" id="KW-1185">Reference proteome</keyword>
<gene>
    <name evidence="2" type="ORF">HOLleu_21120</name>
</gene>
<accession>A0A9Q1H5T5</accession>
<evidence type="ECO:0000313" key="3">
    <source>
        <dbReference type="Proteomes" id="UP001152320"/>
    </source>
</evidence>
<evidence type="ECO:0000313" key="2">
    <source>
        <dbReference type="EMBL" id="KAJ8034334.1"/>
    </source>
</evidence>
<dbReference type="EMBL" id="JAIZAY010000010">
    <property type="protein sequence ID" value="KAJ8034334.1"/>
    <property type="molecule type" value="Genomic_DNA"/>
</dbReference>
<sequence length="135" mass="15587">MKSPSRKKSERIRLENDTFKRLNLIQPLSPRLSHPYQPNIGDQELDHQLKNGNIPKHKQVQRNLPKLPGSLASSEELRDFGDSHLQRAGKRLGQAWRQELSRQAKKLKEQFQVKEEKANSDLENTTEGTEAKNLL</sequence>
<feature type="compositionally biased region" description="Basic and acidic residues" evidence="1">
    <location>
        <begin position="109"/>
        <end position="120"/>
    </location>
</feature>
<reference evidence="2" key="1">
    <citation type="submission" date="2021-10" db="EMBL/GenBank/DDBJ databases">
        <title>Tropical sea cucumber genome reveals ecological adaptation and Cuvierian tubules defense mechanism.</title>
        <authorList>
            <person name="Chen T."/>
        </authorList>
    </citation>
    <scope>NUCLEOTIDE SEQUENCE</scope>
    <source>
        <strain evidence="2">Nanhai2018</strain>
        <tissue evidence="2">Muscle</tissue>
    </source>
</reference>
<proteinExistence type="predicted"/>
<organism evidence="2 3">
    <name type="scientific">Holothuria leucospilota</name>
    <name type="common">Black long sea cucumber</name>
    <name type="synonym">Mertensiothuria leucospilota</name>
    <dbReference type="NCBI Taxonomy" id="206669"/>
    <lineage>
        <taxon>Eukaryota</taxon>
        <taxon>Metazoa</taxon>
        <taxon>Echinodermata</taxon>
        <taxon>Eleutherozoa</taxon>
        <taxon>Echinozoa</taxon>
        <taxon>Holothuroidea</taxon>
        <taxon>Aspidochirotacea</taxon>
        <taxon>Aspidochirotida</taxon>
        <taxon>Holothuriidae</taxon>
        <taxon>Holothuria</taxon>
    </lineage>
</organism>
<name>A0A9Q1H5T5_HOLLE</name>
<dbReference type="AlphaFoldDB" id="A0A9Q1H5T5"/>
<dbReference type="Proteomes" id="UP001152320">
    <property type="component" value="Chromosome 10"/>
</dbReference>
<evidence type="ECO:0000256" key="1">
    <source>
        <dbReference type="SAM" id="MobiDB-lite"/>
    </source>
</evidence>
<feature type="region of interest" description="Disordered" evidence="1">
    <location>
        <begin position="109"/>
        <end position="135"/>
    </location>
</feature>
<protein>
    <submittedName>
        <fullName evidence="2">Uncharacterized protein</fullName>
    </submittedName>
</protein>